<organism evidence="1 2">
    <name type="scientific">Anaerobacillus alkalilacustris</name>
    <dbReference type="NCBI Taxonomy" id="393763"/>
    <lineage>
        <taxon>Bacteria</taxon>
        <taxon>Bacillati</taxon>
        <taxon>Bacillota</taxon>
        <taxon>Bacilli</taxon>
        <taxon>Bacillales</taxon>
        <taxon>Bacillaceae</taxon>
        <taxon>Anaerobacillus</taxon>
    </lineage>
</organism>
<dbReference type="InterPro" id="IPR022453">
    <property type="entry name" value="Znf_MqsA-type"/>
</dbReference>
<dbReference type="NCBIfam" id="TIGR03831">
    <property type="entry name" value="YgiT_finger"/>
    <property type="match status" value="1"/>
</dbReference>
<evidence type="ECO:0000313" key="2">
    <source>
        <dbReference type="Proteomes" id="UP000179524"/>
    </source>
</evidence>
<dbReference type="EMBL" id="MLQR01000045">
    <property type="protein sequence ID" value="OIJ11073.1"/>
    <property type="molecule type" value="Genomic_DNA"/>
</dbReference>
<gene>
    <name evidence="1" type="ORF">BKP37_16825</name>
</gene>
<dbReference type="InterPro" id="IPR022451">
    <property type="entry name" value="CHP03829_YokU"/>
</dbReference>
<accession>A0A1S2LG70</accession>
<dbReference type="CDD" id="cd12870">
    <property type="entry name" value="MqsA"/>
    <property type="match status" value="1"/>
</dbReference>
<sequence length="84" mass="9646">MNCMWCESNQIIEATKDCYWILPDGLASVQILQVPALSCKNCGLYLTDEINHEIDFALYTRNLPARKNGILYKELINAPYKTTF</sequence>
<protein>
    <recommendedName>
        <fullName evidence="3">YgiT-type zinc finger domain-containing protein</fullName>
    </recommendedName>
</protein>
<name>A0A1S2LG70_9BACI</name>
<dbReference type="AlphaFoldDB" id="A0A1S2LG70"/>
<keyword evidence="2" id="KW-1185">Reference proteome</keyword>
<dbReference type="Proteomes" id="UP000179524">
    <property type="component" value="Unassembled WGS sequence"/>
</dbReference>
<dbReference type="OrthoDB" id="2666319at2"/>
<comment type="caution">
    <text evidence="1">The sequence shown here is derived from an EMBL/GenBank/DDBJ whole genome shotgun (WGS) entry which is preliminary data.</text>
</comment>
<dbReference type="Pfam" id="PF14122">
    <property type="entry name" value="YokU"/>
    <property type="match status" value="1"/>
</dbReference>
<evidence type="ECO:0000313" key="1">
    <source>
        <dbReference type="EMBL" id="OIJ11073.1"/>
    </source>
</evidence>
<evidence type="ECO:0008006" key="3">
    <source>
        <dbReference type="Google" id="ProtNLM"/>
    </source>
</evidence>
<proteinExistence type="predicted"/>
<reference evidence="1 2" key="1">
    <citation type="submission" date="2016-10" db="EMBL/GenBank/DDBJ databases">
        <title>Draft genome sequences of four alkaliphilic bacteria belonging to the Anaerobacillus genus.</title>
        <authorList>
            <person name="Bassil N.M."/>
            <person name="Lloyd J.R."/>
        </authorList>
    </citation>
    <scope>NUCLEOTIDE SEQUENCE [LARGE SCALE GENOMIC DNA]</scope>
    <source>
        <strain evidence="1 2">DSM 18345</strain>
    </source>
</reference>